<evidence type="ECO:0000313" key="3">
    <source>
        <dbReference type="Proteomes" id="UP001341840"/>
    </source>
</evidence>
<feature type="non-terminal residue" evidence="2">
    <location>
        <position position="1"/>
    </location>
</feature>
<name>A0ABU6ZI99_9FABA</name>
<sequence>TQTGIVLKGATVLCRIDQFFEVSFFIIWRGLVLVWKAGLKHIICESDCLNGVILIHDVQASSYAADKDIILKIQELLARDWIANVQSIFYDANRVADVLAKDAAQRNLSYLKWFEVTHGIYKLLAEDLPMDIYGSLVVLLLSFLFV</sequence>
<accession>A0ABU6ZI99</accession>
<evidence type="ECO:0000313" key="2">
    <source>
        <dbReference type="EMBL" id="MED6221693.1"/>
    </source>
</evidence>
<protein>
    <recommendedName>
        <fullName evidence="1">RNase H type-1 domain-containing protein</fullName>
    </recommendedName>
</protein>
<evidence type="ECO:0000259" key="1">
    <source>
        <dbReference type="Pfam" id="PF13456"/>
    </source>
</evidence>
<gene>
    <name evidence="2" type="ORF">PIB30_057272</name>
</gene>
<proteinExistence type="predicted"/>
<dbReference type="Pfam" id="PF13456">
    <property type="entry name" value="RVT_3"/>
    <property type="match status" value="1"/>
</dbReference>
<dbReference type="Proteomes" id="UP001341840">
    <property type="component" value="Unassembled WGS sequence"/>
</dbReference>
<dbReference type="PANTHER" id="PTHR47723">
    <property type="entry name" value="OS05G0353850 PROTEIN"/>
    <property type="match status" value="1"/>
</dbReference>
<dbReference type="PANTHER" id="PTHR47723:SF19">
    <property type="entry name" value="POLYNUCLEOTIDYL TRANSFERASE, RIBONUCLEASE H-LIKE SUPERFAMILY PROTEIN"/>
    <property type="match status" value="1"/>
</dbReference>
<organism evidence="2 3">
    <name type="scientific">Stylosanthes scabra</name>
    <dbReference type="NCBI Taxonomy" id="79078"/>
    <lineage>
        <taxon>Eukaryota</taxon>
        <taxon>Viridiplantae</taxon>
        <taxon>Streptophyta</taxon>
        <taxon>Embryophyta</taxon>
        <taxon>Tracheophyta</taxon>
        <taxon>Spermatophyta</taxon>
        <taxon>Magnoliopsida</taxon>
        <taxon>eudicotyledons</taxon>
        <taxon>Gunneridae</taxon>
        <taxon>Pentapetalae</taxon>
        <taxon>rosids</taxon>
        <taxon>fabids</taxon>
        <taxon>Fabales</taxon>
        <taxon>Fabaceae</taxon>
        <taxon>Papilionoideae</taxon>
        <taxon>50 kb inversion clade</taxon>
        <taxon>dalbergioids sensu lato</taxon>
        <taxon>Dalbergieae</taxon>
        <taxon>Pterocarpus clade</taxon>
        <taxon>Stylosanthes</taxon>
    </lineage>
</organism>
<comment type="caution">
    <text evidence="2">The sequence shown here is derived from an EMBL/GenBank/DDBJ whole genome shotgun (WGS) entry which is preliminary data.</text>
</comment>
<dbReference type="InterPro" id="IPR044730">
    <property type="entry name" value="RNase_H-like_dom_plant"/>
</dbReference>
<dbReference type="InterPro" id="IPR002156">
    <property type="entry name" value="RNaseH_domain"/>
</dbReference>
<keyword evidence="3" id="KW-1185">Reference proteome</keyword>
<feature type="domain" description="RNase H type-1" evidence="1">
    <location>
        <begin position="18"/>
        <end position="103"/>
    </location>
</feature>
<dbReference type="EMBL" id="JASCZI010272327">
    <property type="protein sequence ID" value="MED6221693.1"/>
    <property type="molecule type" value="Genomic_DNA"/>
</dbReference>
<dbReference type="InterPro" id="IPR053151">
    <property type="entry name" value="RNase_H-like"/>
</dbReference>
<reference evidence="2 3" key="1">
    <citation type="journal article" date="2023" name="Plants (Basel)">
        <title>Bridging the Gap: Combining Genomics and Transcriptomics Approaches to Understand Stylosanthes scabra, an Orphan Legume from the Brazilian Caatinga.</title>
        <authorList>
            <person name="Ferreira-Neto J.R.C."/>
            <person name="da Silva M.D."/>
            <person name="Binneck E."/>
            <person name="de Melo N.F."/>
            <person name="da Silva R.H."/>
            <person name="de Melo A.L.T.M."/>
            <person name="Pandolfi V."/>
            <person name="Bustamante F.O."/>
            <person name="Brasileiro-Vidal A.C."/>
            <person name="Benko-Iseppon A.M."/>
        </authorList>
    </citation>
    <scope>NUCLEOTIDE SEQUENCE [LARGE SCALE GENOMIC DNA]</scope>
    <source>
        <tissue evidence="2">Leaves</tissue>
    </source>
</reference>
<dbReference type="CDD" id="cd06222">
    <property type="entry name" value="RNase_H_like"/>
    <property type="match status" value="1"/>
</dbReference>